<dbReference type="GO" id="GO:0005634">
    <property type="term" value="C:nucleus"/>
    <property type="evidence" value="ECO:0007669"/>
    <property type="project" value="InterPro"/>
</dbReference>
<dbReference type="PANTHER" id="PTHR13354">
    <property type="entry name" value="ROUND SPERMATID BASIC PROTEIN 1"/>
    <property type="match status" value="1"/>
</dbReference>
<evidence type="ECO:0000256" key="1">
    <source>
        <dbReference type="ARBA" id="ARBA00010560"/>
    </source>
</evidence>
<evidence type="ECO:0000313" key="4">
    <source>
        <dbReference type="Proteomes" id="UP001108240"/>
    </source>
</evidence>
<accession>A0A9J8BN51</accession>
<feature type="compositionally biased region" description="Polar residues" evidence="2">
    <location>
        <begin position="207"/>
        <end position="217"/>
    </location>
</feature>
<dbReference type="AlphaFoldDB" id="A0A9J8BN51"/>
<name>A0A9J8BN51_CYPCA</name>
<feature type="region of interest" description="Disordered" evidence="2">
    <location>
        <begin position="1"/>
        <end position="157"/>
    </location>
</feature>
<dbReference type="Ensembl" id="ENSCCRT00000150784.1">
    <property type="protein sequence ID" value="ENSCCRP00000158697.1"/>
    <property type="gene ID" value="ENSCCRG00000055997.1"/>
</dbReference>
<feature type="compositionally biased region" description="Basic and acidic residues" evidence="2">
    <location>
        <begin position="89"/>
        <end position="157"/>
    </location>
</feature>
<comment type="similarity">
    <text evidence="1">Belongs to the round spermatid basic protein 1 family.</text>
</comment>
<sequence length="851" mass="96282">MAEFIQLNKPTEPKPASQNREHHHHPPPAKKIRHEEKIFKAKKMNGDTEQQNYSSKPKNKKTKTEKDRDREKDREREKGKEKERKKHKVAAENHLGVKKENGELKLSQKDHIIKDKEKQRDRDGEKKREREKDREKEQEKEMKEKRKHKLMMEMKRENGEVKILQKGDREKPKIDSAEDLLMKKIKKKKKKKHKEEFKPPPPVQQGGALSSVSGLKQENSDGEVRATKLPGLDRLEFGCLVHVEHQPNGGALVAHAYSKELSVLSPVEMQRFAQEFVTLAFSEDQDGAANYVMGVIHGAASYLPDFLEYFSTKFPNSPVKMEILGKKDIETTTMANFHTQVRRSYSHGTYRAGAMRQISLVGAVDEEVGDYFPEFLNMLEKSPFLERTLPWGTFSSLKLKSPTESDDGPIMWVRPGEQMIPVTDMPKSPFKRKRSTNEIKNLQYLPRASEPREMLFEDRTRAHADHIGQGFERQTTAAVGVLKAVRCGEGPEPPRITKDVICFHAADFPDVVQRLQLDLYEPPLSQCVQWVDDAKLNQLRREGIRYARIQLYDNDIYFIPRNVVHQFKSVSAVCSLAWHVRLKQYHQQPEQEEAREEGAELKQHIKLESACENGRAANTDCRPAPESPCVTQLKMERVELLADRPPKPTPGSHSLTPPLVSSSDGRSKAHHTAECPSTPSRNPTAGPHTPKHTPAPTKHTHTSTPTKHTHTSTSRYLHSSSVPKPGHTSSTSTKLSHSANTTKPTQPINTTKPTQLANITKPTQPTNATKPTQLANTTKPTHSANTAKHTRSTLITKTGPKLSSGLSISWTAPPLALPQATPPLRPDRPPDSLHPKAVRAHPHEPHKDFLY</sequence>
<reference evidence="3" key="1">
    <citation type="submission" date="2025-08" db="UniProtKB">
        <authorList>
            <consortium name="Ensembl"/>
        </authorList>
    </citation>
    <scope>IDENTIFICATION</scope>
</reference>
<proteinExistence type="inferred from homology"/>
<evidence type="ECO:0000313" key="3">
    <source>
        <dbReference type="Ensembl" id="ENSCCRP00000158697.1"/>
    </source>
</evidence>
<dbReference type="Proteomes" id="UP001108240">
    <property type="component" value="Unplaced"/>
</dbReference>
<evidence type="ECO:0000256" key="2">
    <source>
        <dbReference type="SAM" id="MobiDB-lite"/>
    </source>
</evidence>
<feature type="compositionally biased region" description="Low complexity" evidence="2">
    <location>
        <begin position="683"/>
        <end position="714"/>
    </location>
</feature>
<feature type="region of interest" description="Disordered" evidence="2">
    <location>
        <begin position="643"/>
        <end position="851"/>
    </location>
</feature>
<feature type="region of interest" description="Disordered" evidence="2">
    <location>
        <begin position="186"/>
        <end position="226"/>
    </location>
</feature>
<feature type="compositionally biased region" description="Basic residues" evidence="2">
    <location>
        <begin position="21"/>
        <end position="32"/>
    </location>
</feature>
<feature type="compositionally biased region" description="Basic and acidic residues" evidence="2">
    <location>
        <begin position="62"/>
        <end position="82"/>
    </location>
</feature>
<feature type="compositionally biased region" description="Basic and acidic residues" evidence="2">
    <location>
        <begin position="841"/>
        <end position="851"/>
    </location>
</feature>
<feature type="compositionally biased region" description="Basic and acidic residues" evidence="2">
    <location>
        <begin position="825"/>
        <end position="834"/>
    </location>
</feature>
<dbReference type="PANTHER" id="PTHR13354:SF9">
    <property type="entry name" value="LYSINE-SPECIFIC DEMETHYLASE RSBN1L"/>
    <property type="match status" value="1"/>
</dbReference>
<dbReference type="InterPro" id="IPR026306">
    <property type="entry name" value="RSBN1/Dpy-2/CEP530"/>
</dbReference>
<keyword evidence="4" id="KW-1185">Reference proteome</keyword>
<reference evidence="3" key="2">
    <citation type="submission" date="2025-09" db="UniProtKB">
        <authorList>
            <consortium name="Ensembl"/>
        </authorList>
    </citation>
    <scope>IDENTIFICATION</scope>
</reference>
<protein>
    <recommendedName>
        <fullName evidence="5">Round spermatid basic protein 1-like</fullName>
    </recommendedName>
</protein>
<dbReference type="GeneTree" id="ENSGT00390000001969"/>
<evidence type="ECO:0008006" key="5">
    <source>
        <dbReference type="Google" id="ProtNLM"/>
    </source>
</evidence>
<feature type="compositionally biased region" description="Polar residues" evidence="2">
    <location>
        <begin position="734"/>
        <end position="796"/>
    </location>
</feature>
<organism evidence="3 4">
    <name type="scientific">Cyprinus carpio carpio</name>
    <dbReference type="NCBI Taxonomy" id="630221"/>
    <lineage>
        <taxon>Eukaryota</taxon>
        <taxon>Metazoa</taxon>
        <taxon>Chordata</taxon>
        <taxon>Craniata</taxon>
        <taxon>Vertebrata</taxon>
        <taxon>Euteleostomi</taxon>
        <taxon>Actinopterygii</taxon>
        <taxon>Neopterygii</taxon>
        <taxon>Teleostei</taxon>
        <taxon>Ostariophysi</taxon>
        <taxon>Cypriniformes</taxon>
        <taxon>Cyprinidae</taxon>
        <taxon>Cyprininae</taxon>
        <taxon>Cyprinus</taxon>
    </lineage>
</organism>
<feature type="compositionally biased region" description="Polar residues" evidence="2">
    <location>
        <begin position="651"/>
        <end position="664"/>
    </location>
</feature>